<dbReference type="SUPFAM" id="SSF53474">
    <property type="entry name" value="alpha/beta-Hydrolases"/>
    <property type="match status" value="1"/>
</dbReference>
<dbReference type="Proteomes" id="UP000288623">
    <property type="component" value="Unassembled WGS sequence"/>
</dbReference>
<sequence length="335" mass="38623">MQFEEAFHLSVEKILQGNREQAHSFEQCAQALYDPKKHADFFSVDGYKKYIVHKTANYTLEFYKWQGIARGIVAAFDTVELTVDDPIFSTYYINNQQLDIVALRRNRIDYYYEDISQAHYKALTAAIFKNYNKTFAYGTSLAGYCALYLGAVIPNVKILAFSPRNLGKQTYKQFPIVSAPVTLLLDVKNATDGRFYEENLKNTLLQCTFLALPYAGHRVPLYLKEVGQLRHVFEQFFAEQPVTLAFPRSRRYESAEYMTNLARRLRRHQHYKWALQASEHALRLAPSLDRALYEQALILHEMGNITAAITCLEEAIEKGTTLLEIPKTLALFRAE</sequence>
<dbReference type="RefSeq" id="WP_126989495.1">
    <property type="nucleotide sequence ID" value="NZ_JTFC01000009.1"/>
</dbReference>
<name>A0A433RXA8_9BACL</name>
<dbReference type="EMBL" id="JTFC01000009">
    <property type="protein sequence ID" value="RUS57915.1"/>
    <property type="molecule type" value="Genomic_DNA"/>
</dbReference>
<keyword evidence="2" id="KW-1185">Reference proteome</keyword>
<proteinExistence type="predicted"/>
<protein>
    <submittedName>
        <fullName evidence="1">Uncharacterized protein</fullName>
    </submittedName>
</protein>
<dbReference type="AlphaFoldDB" id="A0A433RXA8"/>
<gene>
    <name evidence="1" type="ORF">QI30_03100</name>
</gene>
<comment type="caution">
    <text evidence="1">The sequence shown here is derived from an EMBL/GenBank/DDBJ whole genome shotgun (WGS) entry which is preliminary data.</text>
</comment>
<dbReference type="SUPFAM" id="SSF48452">
    <property type="entry name" value="TPR-like"/>
    <property type="match status" value="1"/>
</dbReference>
<dbReference type="Gene3D" id="1.25.40.10">
    <property type="entry name" value="Tetratricopeptide repeat domain"/>
    <property type="match status" value="1"/>
</dbReference>
<reference evidence="1 2" key="1">
    <citation type="submission" date="2014-11" db="EMBL/GenBank/DDBJ databases">
        <title>Genome sequence and analysis of novel Kurthia sp.</title>
        <authorList>
            <person name="Lawson J.N."/>
            <person name="Gonzalez J.E."/>
            <person name="Rinauldi L."/>
            <person name="Xuan Z."/>
            <person name="Firman A."/>
            <person name="Shaddox L."/>
            <person name="Trudeau A."/>
            <person name="Shah S."/>
            <person name="Reiman D."/>
        </authorList>
    </citation>
    <scope>NUCLEOTIDE SEQUENCE [LARGE SCALE GENOMIC DNA]</scope>
    <source>
        <strain evidence="1 2">3B1D</strain>
    </source>
</reference>
<evidence type="ECO:0000313" key="2">
    <source>
        <dbReference type="Proteomes" id="UP000288623"/>
    </source>
</evidence>
<dbReference type="InterPro" id="IPR029058">
    <property type="entry name" value="AB_hydrolase_fold"/>
</dbReference>
<accession>A0A433RXA8</accession>
<dbReference type="OrthoDB" id="2816337at2"/>
<dbReference type="InterPro" id="IPR011990">
    <property type="entry name" value="TPR-like_helical_dom_sf"/>
</dbReference>
<organism evidence="1 2">
    <name type="scientific">Candidatus Kurthia intestinigallinarum</name>
    <dbReference type="NCBI Taxonomy" id="1562256"/>
    <lineage>
        <taxon>Bacteria</taxon>
        <taxon>Bacillati</taxon>
        <taxon>Bacillota</taxon>
        <taxon>Bacilli</taxon>
        <taxon>Bacillales</taxon>
        <taxon>Caryophanaceae</taxon>
        <taxon>Kurthia</taxon>
    </lineage>
</organism>
<evidence type="ECO:0000313" key="1">
    <source>
        <dbReference type="EMBL" id="RUS57915.1"/>
    </source>
</evidence>